<dbReference type="PANTHER" id="PTHR38767">
    <property type="entry name" value="DNA POLYMERASE III SUBUNIT CHI"/>
    <property type="match status" value="1"/>
</dbReference>
<evidence type="ECO:0000313" key="2">
    <source>
        <dbReference type="Proteomes" id="UP001518990"/>
    </source>
</evidence>
<dbReference type="Proteomes" id="UP001518990">
    <property type="component" value="Unassembled WGS sequence"/>
</dbReference>
<dbReference type="PANTHER" id="PTHR38767:SF1">
    <property type="entry name" value="DNA POLYMERASE III SUBUNIT CHI"/>
    <property type="match status" value="1"/>
</dbReference>
<reference evidence="1 2" key="1">
    <citation type="submission" date="2020-09" db="EMBL/GenBank/DDBJ databases">
        <title>Roseomonas.</title>
        <authorList>
            <person name="Zhu W."/>
        </authorList>
    </citation>
    <scope>NUCLEOTIDE SEQUENCE [LARGE SCALE GENOMIC DNA]</scope>
    <source>
        <strain evidence="1 2">1311</strain>
    </source>
</reference>
<evidence type="ECO:0000313" key="1">
    <source>
        <dbReference type="EMBL" id="MBO1073062.1"/>
    </source>
</evidence>
<dbReference type="Pfam" id="PF04364">
    <property type="entry name" value="DNA_pol3_chi"/>
    <property type="match status" value="1"/>
</dbReference>
<comment type="caution">
    <text evidence="1">The sequence shown here is derived from an EMBL/GenBank/DDBJ whole genome shotgun (WGS) entry which is preliminary data.</text>
</comment>
<name>A0ABS3K6I6_9PROT</name>
<dbReference type="SUPFAM" id="SSF102400">
    <property type="entry name" value="DNA polymerase III chi subunit"/>
    <property type="match status" value="1"/>
</dbReference>
<dbReference type="InterPro" id="IPR007459">
    <property type="entry name" value="DNA_pol3_chi"/>
</dbReference>
<dbReference type="InterPro" id="IPR036768">
    <property type="entry name" value="PolIII_chi_sf"/>
</dbReference>
<sequence length="148" mass="16406">MTEIGFYHLTRTPMEAALPRLLGRVLSQDGRAVVRVGEPERLAALDTSLWLCADPDWLPHGTPQTGNADLQPIWLTTEDEAPNGARFLFLVDGADSARLGEYDRVFDLFDGQDEAATAAARRRWSAARAAGHVLTYWQQGARGWEKKA</sequence>
<dbReference type="NCBIfam" id="NF004347">
    <property type="entry name" value="PRK05728.1-4"/>
    <property type="match status" value="1"/>
</dbReference>
<dbReference type="RefSeq" id="WP_207444691.1">
    <property type="nucleotide sequence ID" value="NZ_CP061091.1"/>
</dbReference>
<protein>
    <submittedName>
        <fullName evidence="1">DNA polymerase III subunit chi</fullName>
    </submittedName>
</protein>
<accession>A0ABS3K6I6</accession>
<gene>
    <name evidence="1" type="ORF">IAI60_00400</name>
</gene>
<proteinExistence type="predicted"/>
<keyword evidence="2" id="KW-1185">Reference proteome</keyword>
<organism evidence="1 2">
    <name type="scientific">Roseomonas marmotae</name>
    <dbReference type="NCBI Taxonomy" id="2768161"/>
    <lineage>
        <taxon>Bacteria</taxon>
        <taxon>Pseudomonadati</taxon>
        <taxon>Pseudomonadota</taxon>
        <taxon>Alphaproteobacteria</taxon>
        <taxon>Acetobacterales</taxon>
        <taxon>Roseomonadaceae</taxon>
        <taxon>Roseomonas</taxon>
    </lineage>
</organism>
<dbReference type="EMBL" id="JACTNF010000001">
    <property type="protein sequence ID" value="MBO1073062.1"/>
    <property type="molecule type" value="Genomic_DNA"/>
</dbReference>
<dbReference type="Gene3D" id="3.40.50.10110">
    <property type="entry name" value="DNA polymerase III subunit chi"/>
    <property type="match status" value="1"/>
</dbReference>